<organism evidence="5 6">
    <name type="scientific">Paenibacillus roseus</name>
    <dbReference type="NCBI Taxonomy" id="2798579"/>
    <lineage>
        <taxon>Bacteria</taxon>
        <taxon>Bacillati</taxon>
        <taxon>Bacillota</taxon>
        <taxon>Bacilli</taxon>
        <taxon>Bacillales</taxon>
        <taxon>Paenibacillaceae</taxon>
        <taxon>Paenibacillus</taxon>
    </lineage>
</organism>
<keyword evidence="6" id="KW-1185">Reference proteome</keyword>
<feature type="compositionally biased region" description="Polar residues" evidence="2">
    <location>
        <begin position="120"/>
        <end position="132"/>
    </location>
</feature>
<dbReference type="Pfam" id="PF09587">
    <property type="entry name" value="PGA_cap"/>
    <property type="match status" value="1"/>
</dbReference>
<keyword evidence="3" id="KW-0812">Transmembrane</keyword>
<evidence type="ECO:0000256" key="1">
    <source>
        <dbReference type="ARBA" id="ARBA00005662"/>
    </source>
</evidence>
<dbReference type="PANTHER" id="PTHR33393">
    <property type="entry name" value="POLYGLUTAMINE SYNTHESIS ACCESSORY PROTEIN RV0574C-RELATED"/>
    <property type="match status" value="1"/>
</dbReference>
<evidence type="ECO:0000313" key="6">
    <source>
        <dbReference type="Proteomes" id="UP000640274"/>
    </source>
</evidence>
<comment type="caution">
    <text evidence="5">The sequence shown here is derived from an EMBL/GenBank/DDBJ whole genome shotgun (WGS) entry which is preliminary data.</text>
</comment>
<dbReference type="InterPro" id="IPR052169">
    <property type="entry name" value="CW_Biosynth-Accessory"/>
</dbReference>
<feature type="domain" description="Capsule synthesis protein CapA" evidence="4">
    <location>
        <begin position="142"/>
        <end position="382"/>
    </location>
</feature>
<evidence type="ECO:0000256" key="3">
    <source>
        <dbReference type="SAM" id="Phobius"/>
    </source>
</evidence>
<feature type="transmembrane region" description="Helical" evidence="3">
    <location>
        <begin position="23"/>
        <end position="43"/>
    </location>
</feature>
<dbReference type="InterPro" id="IPR029052">
    <property type="entry name" value="Metallo-depent_PP-like"/>
</dbReference>
<gene>
    <name evidence="5" type="ORF">JFN88_00590</name>
</gene>
<dbReference type="Gene3D" id="3.60.21.10">
    <property type="match status" value="1"/>
</dbReference>
<comment type="similarity">
    <text evidence="1">Belongs to the CapA family.</text>
</comment>
<reference evidence="5" key="1">
    <citation type="submission" date="2020-12" db="EMBL/GenBank/DDBJ databases">
        <authorList>
            <person name="Huq M.A."/>
        </authorList>
    </citation>
    <scope>NUCLEOTIDE SEQUENCE</scope>
    <source>
        <strain evidence="5">MAHUQ-46</strain>
    </source>
</reference>
<dbReference type="SUPFAM" id="SSF56300">
    <property type="entry name" value="Metallo-dependent phosphatases"/>
    <property type="match status" value="1"/>
</dbReference>
<protein>
    <submittedName>
        <fullName evidence="5">CapA family protein</fullName>
    </submittedName>
</protein>
<name>A0A934J1G3_9BACL</name>
<feature type="region of interest" description="Disordered" evidence="2">
    <location>
        <begin position="54"/>
        <end position="136"/>
    </location>
</feature>
<sequence length="458" mass="49843">MSISRSDKHKQQKSRRKRRMKRLLILNGVLAGLIIVFAVLLWGNNNGLWNNGAGRTPEVAERHNPSNANNHGQADSGNGQNQNQEEQPPQDNSSLPDQDDSVQNPGGLSGDGTDTPLNPEENSLTPEQQPASPQYGGQGEVLLAFVGDILLAGSVQKKLDEEGFDYPYAKSLSYLADADLTAGNLESPFTTRGTPAEGKQFVFKGKPESLPALKEAGFDVVTLANNHTLDMGVEGLLDTMKHLDKAGIPYVGAGNNDTEAFAPVILESKGIKVAYIGISRVVPNVEWKAEKYRAGVAETYDTTRAKAAIERAKQEADLVVVMVHWGVERADHPENYQRNFAREYIDAGADLVIGSHPHVLQGFEQYKGKWIAYSMGNFIFNMTSNEKSAETGVLDAKCSRSGDCQMRLHPMKAVASQPALLEGEEAQALLRRIESISYGVQIDAEGNLSSRSQRGGLQ</sequence>
<dbReference type="Proteomes" id="UP000640274">
    <property type="component" value="Unassembled WGS sequence"/>
</dbReference>
<accession>A0A934J1G3</accession>
<dbReference type="AlphaFoldDB" id="A0A934J1G3"/>
<keyword evidence="3" id="KW-1133">Transmembrane helix</keyword>
<evidence type="ECO:0000256" key="2">
    <source>
        <dbReference type="SAM" id="MobiDB-lite"/>
    </source>
</evidence>
<proteinExistence type="inferred from homology"/>
<dbReference type="InterPro" id="IPR019079">
    <property type="entry name" value="Capsule_synth_CapA"/>
</dbReference>
<keyword evidence="3" id="KW-0472">Membrane</keyword>
<dbReference type="EMBL" id="JAELUP010000001">
    <property type="protein sequence ID" value="MBJ6359824.1"/>
    <property type="molecule type" value="Genomic_DNA"/>
</dbReference>
<dbReference type="SMART" id="SM00854">
    <property type="entry name" value="PGA_cap"/>
    <property type="match status" value="1"/>
</dbReference>
<evidence type="ECO:0000313" key="5">
    <source>
        <dbReference type="EMBL" id="MBJ6359824.1"/>
    </source>
</evidence>
<dbReference type="PANTHER" id="PTHR33393:SF13">
    <property type="entry name" value="PGA BIOSYNTHESIS PROTEIN CAPA"/>
    <property type="match status" value="1"/>
</dbReference>
<feature type="compositionally biased region" description="Low complexity" evidence="2">
    <location>
        <begin position="75"/>
        <end position="93"/>
    </location>
</feature>
<evidence type="ECO:0000259" key="4">
    <source>
        <dbReference type="SMART" id="SM00854"/>
    </source>
</evidence>
<dbReference type="CDD" id="cd07381">
    <property type="entry name" value="MPP_CapA"/>
    <property type="match status" value="1"/>
</dbReference>